<dbReference type="EMBL" id="WOEY01000077">
    <property type="protein sequence ID" value="NPT43383.1"/>
    <property type="molecule type" value="Genomic_DNA"/>
</dbReference>
<comment type="caution">
    <text evidence="2">The sequence shown here is derived from an EMBL/GenBank/DDBJ whole genome shotgun (WGS) entry which is preliminary data.</text>
</comment>
<gene>
    <name evidence="2" type="ORF">GNZ12_19130</name>
</gene>
<evidence type="ECO:0000313" key="2">
    <source>
        <dbReference type="EMBL" id="NPT43383.1"/>
    </source>
</evidence>
<evidence type="ECO:0000313" key="3">
    <source>
        <dbReference type="Proteomes" id="UP000652198"/>
    </source>
</evidence>
<dbReference type="Proteomes" id="UP000652198">
    <property type="component" value="Unassembled WGS sequence"/>
</dbReference>
<name>A0ABX2BTK5_9BURK</name>
<protein>
    <submittedName>
        <fullName evidence="2">Uncharacterized protein</fullName>
    </submittedName>
</protein>
<keyword evidence="3" id="KW-1185">Reference proteome</keyword>
<sequence>MSLHAHSRYQKVEQRTHTSGQVAALSKRARVDRLGLAGIERFDKPRFFNFYVDLLTRPVPVTLPN</sequence>
<feature type="region of interest" description="Disordered" evidence="1">
    <location>
        <begin position="1"/>
        <end position="24"/>
    </location>
</feature>
<reference evidence="2 3" key="1">
    <citation type="submission" date="2019-11" db="EMBL/GenBank/DDBJ databases">
        <title>Metabolism of dissolved organic matter in forest soils.</title>
        <authorList>
            <person name="Cyle K.T."/>
            <person name="Wilhelm R.C."/>
            <person name="Martinez C.E."/>
        </authorList>
    </citation>
    <scope>NUCLEOTIDE SEQUENCE [LARGE SCALE GENOMIC DNA]</scope>
    <source>
        <strain evidence="2 3">1N</strain>
    </source>
</reference>
<evidence type="ECO:0000256" key="1">
    <source>
        <dbReference type="SAM" id="MobiDB-lite"/>
    </source>
</evidence>
<accession>A0ABX2BTK5</accession>
<organism evidence="2 3">
    <name type="scientific">Paraburkholderia solitsugae</name>
    <dbReference type="NCBI Taxonomy" id="2675748"/>
    <lineage>
        <taxon>Bacteria</taxon>
        <taxon>Pseudomonadati</taxon>
        <taxon>Pseudomonadota</taxon>
        <taxon>Betaproteobacteria</taxon>
        <taxon>Burkholderiales</taxon>
        <taxon>Burkholderiaceae</taxon>
        <taxon>Paraburkholderia</taxon>
    </lineage>
</organism>
<proteinExistence type="predicted"/>
<dbReference type="RefSeq" id="WP_172312519.1">
    <property type="nucleotide sequence ID" value="NZ_WOEY01000077.1"/>
</dbReference>